<protein>
    <submittedName>
        <fullName evidence="1">S-adenosyl-L-methionine-dependent methyltransferase</fullName>
    </submittedName>
</protein>
<dbReference type="EMBL" id="RBNI01000710">
    <property type="protein sequence ID" value="RUP51470.1"/>
    <property type="molecule type" value="Genomic_DNA"/>
</dbReference>
<evidence type="ECO:0000313" key="2">
    <source>
        <dbReference type="Proteomes" id="UP000268093"/>
    </source>
</evidence>
<dbReference type="Proteomes" id="UP000268093">
    <property type="component" value="Unassembled WGS sequence"/>
</dbReference>
<dbReference type="CDD" id="cd02440">
    <property type="entry name" value="AdoMet_MTases"/>
    <property type="match status" value="1"/>
</dbReference>
<keyword evidence="1" id="KW-0808">Transferase</keyword>
<sequence length="355" mass="39573">MGNEISAPKDIDLHGSAYGDDLRSNPDSVDSAASYEGNDAHITHSMKRRHKSHLRTSSAPQYLQAVAAKFGRTSVYRKRAATQNNGGDSPKTLRHKQDSLFFMSQEDLFDIPTSPTTSDEFSSAPASPKLILFDSSVRGVLEIGGKVLQIGCGSCEWLFTMAKVFPNSQFVGIDLSQTGVTKTKNVPRNVTLHGIDSFERIPLSNNTFDFVYSKLNCFKILAYQWTVVMREAVRVARPGGYVEFNEPDSEFCRSGPKMIKWAEAARSTMHQQGLHPSPGPQLELWLSRFSLLVFMRANLAYYPIADSVVKALCSKMCNMKSDDFENFMEDCMEESLESEAYCKLYTVCAQKSSLA</sequence>
<dbReference type="InterPro" id="IPR029063">
    <property type="entry name" value="SAM-dependent_MTases_sf"/>
</dbReference>
<accession>A0A433DKT1</accession>
<gene>
    <name evidence="1" type="ORF">BC936DRAFT_148016</name>
</gene>
<dbReference type="GO" id="GO:0008168">
    <property type="term" value="F:methyltransferase activity"/>
    <property type="evidence" value="ECO:0007669"/>
    <property type="project" value="UniProtKB-KW"/>
</dbReference>
<name>A0A433DKT1_9FUNG</name>
<keyword evidence="2" id="KW-1185">Reference proteome</keyword>
<organism evidence="1 2">
    <name type="scientific">Jimgerdemannia flammicorona</name>
    <dbReference type="NCBI Taxonomy" id="994334"/>
    <lineage>
        <taxon>Eukaryota</taxon>
        <taxon>Fungi</taxon>
        <taxon>Fungi incertae sedis</taxon>
        <taxon>Mucoromycota</taxon>
        <taxon>Mucoromycotina</taxon>
        <taxon>Endogonomycetes</taxon>
        <taxon>Endogonales</taxon>
        <taxon>Endogonaceae</taxon>
        <taxon>Jimgerdemannia</taxon>
    </lineage>
</organism>
<keyword evidence="1" id="KW-0489">Methyltransferase</keyword>
<dbReference type="GO" id="GO:0032259">
    <property type="term" value="P:methylation"/>
    <property type="evidence" value="ECO:0007669"/>
    <property type="project" value="UniProtKB-KW"/>
</dbReference>
<dbReference type="PANTHER" id="PTHR43591">
    <property type="entry name" value="METHYLTRANSFERASE"/>
    <property type="match status" value="1"/>
</dbReference>
<evidence type="ECO:0000313" key="1">
    <source>
        <dbReference type="EMBL" id="RUP51470.1"/>
    </source>
</evidence>
<dbReference type="PANTHER" id="PTHR43591:SF24">
    <property type="entry name" value="2-METHOXY-6-POLYPRENYL-1,4-BENZOQUINOL METHYLASE, MITOCHONDRIAL"/>
    <property type="match status" value="1"/>
</dbReference>
<dbReference type="Pfam" id="PF13649">
    <property type="entry name" value="Methyltransf_25"/>
    <property type="match status" value="1"/>
</dbReference>
<reference evidence="1 2" key="1">
    <citation type="journal article" date="2018" name="New Phytol.">
        <title>Phylogenomics of Endogonaceae and evolution of mycorrhizas within Mucoromycota.</title>
        <authorList>
            <person name="Chang Y."/>
            <person name="Desiro A."/>
            <person name="Na H."/>
            <person name="Sandor L."/>
            <person name="Lipzen A."/>
            <person name="Clum A."/>
            <person name="Barry K."/>
            <person name="Grigoriev I.V."/>
            <person name="Martin F.M."/>
            <person name="Stajich J.E."/>
            <person name="Smith M.E."/>
            <person name="Bonito G."/>
            <person name="Spatafora J.W."/>
        </authorList>
    </citation>
    <scope>NUCLEOTIDE SEQUENCE [LARGE SCALE GENOMIC DNA]</scope>
    <source>
        <strain evidence="1 2">GMNB39</strain>
    </source>
</reference>
<comment type="caution">
    <text evidence="1">The sequence shown here is derived from an EMBL/GenBank/DDBJ whole genome shotgun (WGS) entry which is preliminary data.</text>
</comment>
<dbReference type="InterPro" id="IPR041698">
    <property type="entry name" value="Methyltransf_25"/>
</dbReference>
<dbReference type="OrthoDB" id="184880at2759"/>
<proteinExistence type="predicted"/>
<dbReference type="Gene3D" id="3.40.50.150">
    <property type="entry name" value="Vaccinia Virus protein VP39"/>
    <property type="match status" value="1"/>
</dbReference>
<dbReference type="SUPFAM" id="SSF53335">
    <property type="entry name" value="S-adenosyl-L-methionine-dependent methyltransferases"/>
    <property type="match status" value="1"/>
</dbReference>